<evidence type="ECO:0000259" key="3">
    <source>
        <dbReference type="Pfam" id="PF20153"/>
    </source>
</evidence>
<feature type="transmembrane region" description="Helical" evidence="2">
    <location>
        <begin position="101"/>
        <end position="119"/>
    </location>
</feature>
<gene>
    <name evidence="4" type="ORF">QCA50_011648</name>
</gene>
<evidence type="ECO:0000256" key="2">
    <source>
        <dbReference type="SAM" id="Phobius"/>
    </source>
</evidence>
<dbReference type="Pfam" id="PF20153">
    <property type="entry name" value="DUF6535"/>
    <property type="match status" value="1"/>
</dbReference>
<feature type="transmembrane region" description="Helical" evidence="2">
    <location>
        <begin position="153"/>
        <end position="173"/>
    </location>
</feature>
<keyword evidence="5" id="KW-1185">Reference proteome</keyword>
<dbReference type="InterPro" id="IPR045338">
    <property type="entry name" value="DUF6535"/>
</dbReference>
<keyword evidence="2" id="KW-1133">Transmembrane helix</keyword>
<dbReference type="EMBL" id="JASBNA010000021">
    <property type="protein sequence ID" value="KAK7685285.1"/>
    <property type="molecule type" value="Genomic_DNA"/>
</dbReference>
<dbReference type="AlphaFoldDB" id="A0AAW0G8C1"/>
<dbReference type="Proteomes" id="UP001385951">
    <property type="component" value="Unassembled WGS sequence"/>
</dbReference>
<proteinExistence type="predicted"/>
<protein>
    <recommendedName>
        <fullName evidence="3">DUF6535 domain-containing protein</fullName>
    </recommendedName>
</protein>
<evidence type="ECO:0000256" key="1">
    <source>
        <dbReference type="SAM" id="MobiDB-lite"/>
    </source>
</evidence>
<keyword evidence="2" id="KW-0812">Transmembrane</keyword>
<organism evidence="4 5">
    <name type="scientific">Cerrena zonata</name>
    <dbReference type="NCBI Taxonomy" id="2478898"/>
    <lineage>
        <taxon>Eukaryota</taxon>
        <taxon>Fungi</taxon>
        <taxon>Dikarya</taxon>
        <taxon>Basidiomycota</taxon>
        <taxon>Agaricomycotina</taxon>
        <taxon>Agaricomycetes</taxon>
        <taxon>Polyporales</taxon>
        <taxon>Cerrenaceae</taxon>
        <taxon>Cerrena</taxon>
    </lineage>
</organism>
<feature type="transmembrane region" description="Helical" evidence="2">
    <location>
        <begin position="33"/>
        <end position="52"/>
    </location>
</feature>
<evidence type="ECO:0000313" key="5">
    <source>
        <dbReference type="Proteomes" id="UP001385951"/>
    </source>
</evidence>
<keyword evidence="2" id="KW-0472">Membrane</keyword>
<feature type="transmembrane region" description="Helical" evidence="2">
    <location>
        <begin position="185"/>
        <end position="212"/>
    </location>
</feature>
<evidence type="ECO:0000313" key="4">
    <source>
        <dbReference type="EMBL" id="KAK7685285.1"/>
    </source>
</evidence>
<feature type="domain" description="DUF6535" evidence="3">
    <location>
        <begin position="8"/>
        <end position="180"/>
    </location>
</feature>
<reference evidence="4 5" key="1">
    <citation type="submission" date="2022-09" db="EMBL/GenBank/DDBJ databases">
        <authorList>
            <person name="Palmer J.M."/>
        </authorList>
    </citation>
    <scope>NUCLEOTIDE SEQUENCE [LARGE SCALE GENOMIC DNA]</scope>
    <source>
        <strain evidence="4 5">DSM 7382</strain>
    </source>
</reference>
<comment type="caution">
    <text evidence="4">The sequence shown here is derived from an EMBL/GenBank/DDBJ whole genome shotgun (WGS) entry which is preliminary data.</text>
</comment>
<accession>A0AAW0G8C1</accession>
<feature type="region of interest" description="Disordered" evidence="1">
    <location>
        <begin position="575"/>
        <end position="594"/>
    </location>
</feature>
<name>A0AAW0G8C1_9APHY</name>
<sequence length="603" mass="68012">MLDSDPSWDTLADGLIYNDDTKIHNCDRNLDNLLVFTGLFSAVVAAFTIESYTRLQEDPAEVTAMLLSQISLQLGLLNSSSATQLSSVFQASKGDVRLNTLWFLSLVLSLIVASLTIFVRQWLREYLNWECSSATERIRLRHVRYEGLLRWRVFEIAGLLPFLLQVSLLLFLIGLSDFLRQLHPIVGWCITGLIILWMSIFAATLVAPILFVDCPYKIPLFMRGIRRLHRAFADLRLHLGFDWKSRLANRYYTYPGDEKGIRRDVIMDLDALVSADIVLADDHTLEKCICNCAKSLSLDDAASFCRRVLSRYLDTKIESLSNQTLDFGVVPSRALNALMGLICNIMPPGDEQYDLLTQNSSPLLELVTFLYHLCNHAIERNRGVYLSNWRVAKSAIHQVPITLLRSGSSQVIESLLKIMASSPYMLITAPAAIPIEQIKNLVRAANELLSQKDSVHPLSLSRAVLEYISDVDSGDLDECREELVSFSHTMVDALQEREPTIFYAPSAKDVGITMRSDDRHSDFRSTEAKRSLVAITKLNKGTQNLIPNFMEDALKRRCVPERTYVITTPSSMTTAYSGDPRNGQTTRSYDGSPVSTPRWVWDV</sequence>